<dbReference type="PROSITE" id="PS51257">
    <property type="entry name" value="PROKAR_LIPOPROTEIN"/>
    <property type="match status" value="1"/>
</dbReference>
<keyword evidence="4" id="KW-1185">Reference proteome</keyword>
<dbReference type="STRING" id="710685.MycrhN_3036"/>
<dbReference type="PATRIC" id="fig|710685.3.peg.3038"/>
<accession>G8RKH4</accession>
<gene>
    <name evidence="3" type="ordered locus">MycrhN_3036</name>
</gene>
<dbReference type="InterPro" id="IPR008972">
    <property type="entry name" value="Cupredoxin"/>
</dbReference>
<protein>
    <submittedName>
        <fullName evidence="3">Uncharacterized protein</fullName>
    </submittedName>
</protein>
<dbReference type="eggNOG" id="COG1622">
    <property type="taxonomic scope" value="Bacteria"/>
</dbReference>
<dbReference type="HOGENOM" id="CLU_126512_0_0_11"/>
<dbReference type="OrthoDB" id="3748691at2"/>
<evidence type="ECO:0000313" key="3">
    <source>
        <dbReference type="EMBL" id="AEV73576.1"/>
    </source>
</evidence>
<feature type="compositionally biased region" description="Low complexity" evidence="1">
    <location>
        <begin position="25"/>
        <end position="52"/>
    </location>
</feature>
<feature type="signal peptide" evidence="2">
    <location>
        <begin position="1"/>
        <end position="19"/>
    </location>
</feature>
<dbReference type="SUPFAM" id="SSF49503">
    <property type="entry name" value="Cupredoxins"/>
    <property type="match status" value="1"/>
</dbReference>
<dbReference type="AlphaFoldDB" id="G8RKH4"/>
<evidence type="ECO:0000313" key="4">
    <source>
        <dbReference type="Proteomes" id="UP000005442"/>
    </source>
</evidence>
<dbReference type="KEGG" id="mrh:MycrhN_3036"/>
<evidence type="ECO:0000256" key="2">
    <source>
        <dbReference type="SAM" id="SignalP"/>
    </source>
</evidence>
<sequence length="163" mass="16130">MRRKLIVSIGVLATAALLAACSGQSGTEAGTTATSSPSAAAETTSSAAPAGGEHSGHHSAGEQSPTVAPAPPAAAAGAMTIDVTVSGGKVSTPKSLVDVPVGSPVDLVVTSDVADEVHVHGYNEMVDVTPGTPAHVGFTASIPGVFEVELESAKLRLLQLRVQ</sequence>
<reference evidence="3 4" key="1">
    <citation type="submission" date="2011-12" db="EMBL/GenBank/DDBJ databases">
        <title>Complete sequence of Mycobacterium rhodesiae NBB3.</title>
        <authorList>
            <consortium name="US DOE Joint Genome Institute"/>
            <person name="Lucas S."/>
            <person name="Han J."/>
            <person name="Lapidus A."/>
            <person name="Cheng J.-F."/>
            <person name="Goodwin L."/>
            <person name="Pitluck S."/>
            <person name="Peters L."/>
            <person name="Mikhailova N."/>
            <person name="Gu W."/>
            <person name="Detter J.C."/>
            <person name="Han C."/>
            <person name="Tapia R."/>
            <person name="Land M."/>
            <person name="Hauser L."/>
            <person name="Kyrpides N."/>
            <person name="Ivanova N."/>
            <person name="Pagani I."/>
            <person name="Mattes T."/>
            <person name="Holmes A."/>
            <person name="Rutledge P."/>
            <person name="Paulsen I."/>
            <person name="Coleman N."/>
            <person name="Woyke T."/>
        </authorList>
    </citation>
    <scope>NUCLEOTIDE SEQUENCE [LARGE SCALE GENOMIC DNA]</scope>
    <source>
        <strain evidence="3 4">NBB3</strain>
    </source>
</reference>
<dbReference type="Proteomes" id="UP000005442">
    <property type="component" value="Chromosome"/>
</dbReference>
<name>G8RKH4_MYCRN</name>
<organism evidence="3 4">
    <name type="scientific">Mycolicibacterium rhodesiae (strain NBB3)</name>
    <name type="common">Mycobacterium rhodesiae</name>
    <dbReference type="NCBI Taxonomy" id="710685"/>
    <lineage>
        <taxon>Bacteria</taxon>
        <taxon>Bacillati</taxon>
        <taxon>Actinomycetota</taxon>
        <taxon>Actinomycetes</taxon>
        <taxon>Mycobacteriales</taxon>
        <taxon>Mycobacteriaceae</taxon>
        <taxon>Mycolicibacterium</taxon>
    </lineage>
</organism>
<dbReference type="RefSeq" id="WP_014211349.1">
    <property type="nucleotide sequence ID" value="NC_016604.1"/>
</dbReference>
<feature type="chain" id="PRO_5039438850" evidence="2">
    <location>
        <begin position="20"/>
        <end position="163"/>
    </location>
</feature>
<keyword evidence="2" id="KW-0732">Signal</keyword>
<proteinExistence type="predicted"/>
<feature type="region of interest" description="Disordered" evidence="1">
    <location>
        <begin position="25"/>
        <end position="74"/>
    </location>
</feature>
<dbReference type="Gene3D" id="2.60.40.420">
    <property type="entry name" value="Cupredoxins - blue copper proteins"/>
    <property type="match status" value="1"/>
</dbReference>
<dbReference type="EMBL" id="CP003169">
    <property type="protein sequence ID" value="AEV73576.1"/>
    <property type="molecule type" value="Genomic_DNA"/>
</dbReference>
<evidence type="ECO:0000256" key="1">
    <source>
        <dbReference type="SAM" id="MobiDB-lite"/>
    </source>
</evidence>